<feature type="region of interest" description="Disordered" evidence="1">
    <location>
        <begin position="1"/>
        <end position="24"/>
    </location>
</feature>
<keyword evidence="3" id="KW-1185">Reference proteome</keyword>
<evidence type="ECO:0000256" key="1">
    <source>
        <dbReference type="SAM" id="MobiDB-lite"/>
    </source>
</evidence>
<dbReference type="Pfam" id="PF05306">
    <property type="entry name" value="DUF733"/>
    <property type="match status" value="1"/>
</dbReference>
<evidence type="ECO:0000313" key="2">
    <source>
        <dbReference type="EMBL" id="KNC27791.1"/>
    </source>
</evidence>
<reference evidence="2 3" key="1">
    <citation type="journal article" date="2015" name="Nat. Commun.">
        <title>Lucilia cuprina genome unlocks parasitic fly biology to underpin future interventions.</title>
        <authorList>
            <person name="Anstead C.A."/>
            <person name="Korhonen P.K."/>
            <person name="Young N.D."/>
            <person name="Hall R.S."/>
            <person name="Jex A.R."/>
            <person name="Murali S.C."/>
            <person name="Hughes D.S."/>
            <person name="Lee S.F."/>
            <person name="Perry T."/>
            <person name="Stroehlein A.J."/>
            <person name="Ansell B.R."/>
            <person name="Breugelmans B."/>
            <person name="Hofmann A."/>
            <person name="Qu J."/>
            <person name="Dugan S."/>
            <person name="Lee S.L."/>
            <person name="Chao H."/>
            <person name="Dinh H."/>
            <person name="Han Y."/>
            <person name="Doddapaneni H.V."/>
            <person name="Worley K.C."/>
            <person name="Muzny D.M."/>
            <person name="Ioannidis P."/>
            <person name="Waterhouse R.M."/>
            <person name="Zdobnov E.M."/>
            <person name="James P.J."/>
            <person name="Bagnall N.H."/>
            <person name="Kotze A.C."/>
            <person name="Gibbs R.A."/>
            <person name="Richards S."/>
            <person name="Batterham P."/>
            <person name="Gasser R.B."/>
        </authorList>
    </citation>
    <scope>NUCLEOTIDE SEQUENCE [LARGE SCALE GENOMIC DNA]</scope>
    <source>
        <strain evidence="2 3">LS</strain>
        <tissue evidence="2">Full body</tissue>
    </source>
</reference>
<dbReference type="AlphaFoldDB" id="A0A0L0C6B0"/>
<gene>
    <name evidence="2" type="ORF">FF38_07969</name>
</gene>
<dbReference type="EMBL" id="JRES01000842">
    <property type="protein sequence ID" value="KNC27791.1"/>
    <property type="molecule type" value="Genomic_DNA"/>
</dbReference>
<protein>
    <submittedName>
        <fullName evidence="2">Uncharacterized protein</fullName>
    </submittedName>
</protein>
<dbReference type="Proteomes" id="UP000037069">
    <property type="component" value="Unassembled WGS sequence"/>
</dbReference>
<accession>A0A0L0C6B0</accession>
<sequence>MATMQQYLDNSFNNQSQTSMEETANSSSNIIPYMLFVYREELRRLNKHSHSLKLSKSKLHLTQELVSYSVDRITEYDMQELMNINREINFTRQLKNRMDHMRQMQRYRSLQAQALARI</sequence>
<proteinExistence type="predicted"/>
<comment type="caution">
    <text evidence="2">The sequence shown here is derived from an EMBL/GenBank/DDBJ whole genome shotgun (WGS) entry which is preliminary data.</text>
</comment>
<organism evidence="2 3">
    <name type="scientific">Lucilia cuprina</name>
    <name type="common">Green bottle fly</name>
    <name type="synonym">Australian sheep blowfly</name>
    <dbReference type="NCBI Taxonomy" id="7375"/>
    <lineage>
        <taxon>Eukaryota</taxon>
        <taxon>Metazoa</taxon>
        <taxon>Ecdysozoa</taxon>
        <taxon>Arthropoda</taxon>
        <taxon>Hexapoda</taxon>
        <taxon>Insecta</taxon>
        <taxon>Pterygota</taxon>
        <taxon>Neoptera</taxon>
        <taxon>Endopterygota</taxon>
        <taxon>Diptera</taxon>
        <taxon>Brachycera</taxon>
        <taxon>Muscomorpha</taxon>
        <taxon>Oestroidea</taxon>
        <taxon>Calliphoridae</taxon>
        <taxon>Luciliinae</taxon>
        <taxon>Lucilia</taxon>
    </lineage>
</organism>
<name>A0A0L0C6B0_LUCCU</name>
<evidence type="ECO:0000313" key="3">
    <source>
        <dbReference type="Proteomes" id="UP000037069"/>
    </source>
</evidence>
<dbReference type="InterPro" id="IPR007970">
    <property type="entry name" value="DUF733"/>
</dbReference>